<dbReference type="EMBL" id="RHLQ01000017">
    <property type="protein sequence ID" value="RNC99231.1"/>
    <property type="molecule type" value="Genomic_DNA"/>
</dbReference>
<dbReference type="PRINTS" id="PR00039">
    <property type="entry name" value="HTHLYSR"/>
</dbReference>
<dbReference type="CDD" id="cd08434">
    <property type="entry name" value="PBP2_GltC_like"/>
    <property type="match status" value="1"/>
</dbReference>
<organism evidence="6 7">
    <name type="scientific">Lysinibacillus halotolerans</name>
    <dbReference type="NCBI Taxonomy" id="1368476"/>
    <lineage>
        <taxon>Bacteria</taxon>
        <taxon>Bacillati</taxon>
        <taxon>Bacillota</taxon>
        <taxon>Bacilli</taxon>
        <taxon>Bacillales</taxon>
        <taxon>Bacillaceae</taxon>
        <taxon>Lysinibacillus</taxon>
    </lineage>
</organism>
<comment type="similarity">
    <text evidence="1">Belongs to the LysR transcriptional regulatory family.</text>
</comment>
<dbReference type="SUPFAM" id="SSF53850">
    <property type="entry name" value="Periplasmic binding protein-like II"/>
    <property type="match status" value="1"/>
</dbReference>
<dbReference type="InterPro" id="IPR000847">
    <property type="entry name" value="LysR_HTH_N"/>
</dbReference>
<evidence type="ECO:0000256" key="4">
    <source>
        <dbReference type="ARBA" id="ARBA00023163"/>
    </source>
</evidence>
<dbReference type="PANTHER" id="PTHR30419:SF28">
    <property type="entry name" value="HTH-TYPE TRANSCRIPTIONAL REGULATOR BSDA"/>
    <property type="match status" value="1"/>
</dbReference>
<dbReference type="InterPro" id="IPR050950">
    <property type="entry name" value="HTH-type_LysR_regulators"/>
</dbReference>
<name>A0A3M8H9Y5_9BACI</name>
<dbReference type="Pfam" id="PF00126">
    <property type="entry name" value="HTH_1"/>
    <property type="match status" value="1"/>
</dbReference>
<evidence type="ECO:0000313" key="7">
    <source>
        <dbReference type="Proteomes" id="UP000279909"/>
    </source>
</evidence>
<comment type="caution">
    <text evidence="6">The sequence shown here is derived from an EMBL/GenBank/DDBJ whole genome shotgun (WGS) entry which is preliminary data.</text>
</comment>
<dbReference type="FunFam" id="1.10.10.10:FF:000001">
    <property type="entry name" value="LysR family transcriptional regulator"/>
    <property type="match status" value="1"/>
</dbReference>
<dbReference type="PANTHER" id="PTHR30419">
    <property type="entry name" value="HTH-TYPE TRANSCRIPTIONAL REGULATOR YBHD"/>
    <property type="match status" value="1"/>
</dbReference>
<dbReference type="Gene3D" id="1.10.10.10">
    <property type="entry name" value="Winged helix-like DNA-binding domain superfamily/Winged helix DNA-binding domain"/>
    <property type="match status" value="1"/>
</dbReference>
<dbReference type="SUPFAM" id="SSF46785">
    <property type="entry name" value="Winged helix' DNA-binding domain"/>
    <property type="match status" value="1"/>
</dbReference>
<evidence type="ECO:0000256" key="1">
    <source>
        <dbReference type="ARBA" id="ARBA00009437"/>
    </source>
</evidence>
<accession>A0A3M8H9Y5</accession>
<reference evidence="6 7" key="1">
    <citation type="journal article" date="2014" name="Int. J. Syst. Evol. Microbiol.">
        <title>Lysinibacillus halotolerans sp. nov., isolated from saline-alkaline soil.</title>
        <authorList>
            <person name="Kong D."/>
            <person name="Wang Y."/>
            <person name="Zhao B."/>
            <person name="Li Y."/>
            <person name="Song J."/>
            <person name="Zhai Y."/>
            <person name="Zhang C."/>
            <person name="Wang H."/>
            <person name="Chen X."/>
            <person name="Zhao B."/>
            <person name="Ruan Z."/>
        </authorList>
    </citation>
    <scope>NUCLEOTIDE SEQUENCE [LARGE SCALE GENOMIC DNA]</scope>
    <source>
        <strain evidence="6 7">MCCC 1A12703</strain>
    </source>
</reference>
<dbReference type="InterPro" id="IPR036390">
    <property type="entry name" value="WH_DNA-bd_sf"/>
</dbReference>
<evidence type="ECO:0000256" key="3">
    <source>
        <dbReference type="ARBA" id="ARBA00023125"/>
    </source>
</evidence>
<dbReference type="GO" id="GO:0005829">
    <property type="term" value="C:cytosol"/>
    <property type="evidence" value="ECO:0007669"/>
    <property type="project" value="TreeGrafter"/>
</dbReference>
<evidence type="ECO:0000259" key="5">
    <source>
        <dbReference type="PROSITE" id="PS50931"/>
    </source>
</evidence>
<dbReference type="InterPro" id="IPR036388">
    <property type="entry name" value="WH-like_DNA-bd_sf"/>
</dbReference>
<dbReference type="OrthoDB" id="9803735at2"/>
<gene>
    <name evidence="6" type="ORF">EC501_08660</name>
</gene>
<dbReference type="PROSITE" id="PS50931">
    <property type="entry name" value="HTH_LYSR"/>
    <property type="match status" value="1"/>
</dbReference>
<evidence type="ECO:0000313" key="6">
    <source>
        <dbReference type="EMBL" id="RNC99231.1"/>
    </source>
</evidence>
<dbReference type="GO" id="GO:0003677">
    <property type="term" value="F:DNA binding"/>
    <property type="evidence" value="ECO:0007669"/>
    <property type="project" value="UniProtKB-KW"/>
</dbReference>
<keyword evidence="3" id="KW-0238">DNA-binding</keyword>
<feature type="domain" description="HTH lysR-type" evidence="5">
    <location>
        <begin position="1"/>
        <end position="58"/>
    </location>
</feature>
<dbReference type="AlphaFoldDB" id="A0A3M8H9Y5"/>
<sequence length="296" mass="33834">MDFNSLQYFILVAKYENMSQAAQHLHITQPALSKPISLLEESLGVALFDRNGRSIQLNRYGKFFLERAEYIVKEYERAKEDLANLVSPGQGEVSIGFMHTLGLEIIPSLMTDVKKVYPQMKFLLTQSNSSSILKKLEAGELDVCLISSVDSNEEIVWEKLWEEEIFFIVPESHRLANKQMVKIKDFAHDPFICIKKGNSLRKSVDDLFKREGFQLNVAFEGEEVHTVAGLVESGLGVSLIPYIKGLEQYKLKIIRVDARNCKREIGLAFMKSRFKSSATIMFVEYIRSYFKKKGKA</sequence>
<keyword evidence="4" id="KW-0804">Transcription</keyword>
<dbReference type="InterPro" id="IPR005119">
    <property type="entry name" value="LysR_subst-bd"/>
</dbReference>
<dbReference type="RefSeq" id="WP_122971888.1">
    <property type="nucleotide sequence ID" value="NZ_RHLQ01000017.1"/>
</dbReference>
<protein>
    <submittedName>
        <fullName evidence="6">LysR family transcriptional regulator</fullName>
    </submittedName>
</protein>
<keyword evidence="7" id="KW-1185">Reference proteome</keyword>
<dbReference type="Gene3D" id="3.40.190.290">
    <property type="match status" value="1"/>
</dbReference>
<keyword evidence="2" id="KW-0805">Transcription regulation</keyword>
<proteinExistence type="inferred from homology"/>
<dbReference type="GO" id="GO:0003700">
    <property type="term" value="F:DNA-binding transcription factor activity"/>
    <property type="evidence" value="ECO:0007669"/>
    <property type="project" value="InterPro"/>
</dbReference>
<dbReference type="Pfam" id="PF03466">
    <property type="entry name" value="LysR_substrate"/>
    <property type="match status" value="1"/>
</dbReference>
<evidence type="ECO:0000256" key="2">
    <source>
        <dbReference type="ARBA" id="ARBA00023015"/>
    </source>
</evidence>
<dbReference type="Proteomes" id="UP000279909">
    <property type="component" value="Unassembled WGS sequence"/>
</dbReference>